<dbReference type="RefSeq" id="WP_077027577.1">
    <property type="nucleotide sequence ID" value="NZ_CP017641.1"/>
</dbReference>
<feature type="active site" description="O-(5'-phospho-DNA)-serine intermediate" evidence="5 6">
    <location>
        <position position="10"/>
    </location>
</feature>
<evidence type="ECO:0000256" key="1">
    <source>
        <dbReference type="ARBA" id="ARBA00009913"/>
    </source>
</evidence>
<keyword evidence="9" id="KW-1185">Reference proteome</keyword>
<dbReference type="OrthoDB" id="266184at2"/>
<dbReference type="PANTHER" id="PTHR30461">
    <property type="entry name" value="DNA-INVERTASE FROM LAMBDOID PROPHAGE"/>
    <property type="match status" value="1"/>
</dbReference>
<dbReference type="KEGG" id="fmr:Fuma_06248"/>
<accession>A0A1P8WRC4</accession>
<dbReference type="EMBL" id="CP017641">
    <property type="protein sequence ID" value="APZ96578.1"/>
    <property type="molecule type" value="Genomic_DNA"/>
</dbReference>
<dbReference type="Proteomes" id="UP000187735">
    <property type="component" value="Chromosome"/>
</dbReference>
<dbReference type="InterPro" id="IPR050639">
    <property type="entry name" value="SSR_resolvase"/>
</dbReference>
<reference evidence="8 9" key="1">
    <citation type="journal article" date="2016" name="Front. Microbiol.">
        <title>Fuerstia marisgermanicae gen. nov., sp. nov., an Unusual Member of the Phylum Planctomycetes from the German Wadden Sea.</title>
        <authorList>
            <person name="Kohn T."/>
            <person name="Heuer A."/>
            <person name="Jogler M."/>
            <person name="Vollmers J."/>
            <person name="Boedeker C."/>
            <person name="Bunk B."/>
            <person name="Rast P."/>
            <person name="Borchert D."/>
            <person name="Glockner I."/>
            <person name="Freese H.M."/>
            <person name="Klenk H.P."/>
            <person name="Overmann J."/>
            <person name="Kaster A.K."/>
            <person name="Rohde M."/>
            <person name="Wiegand S."/>
            <person name="Jogler C."/>
        </authorList>
    </citation>
    <scope>NUCLEOTIDE SEQUENCE [LARGE SCALE GENOMIC DNA]</scope>
    <source>
        <strain evidence="8 9">NH11</strain>
    </source>
</reference>
<dbReference type="GO" id="GO:0000150">
    <property type="term" value="F:DNA strand exchange activity"/>
    <property type="evidence" value="ECO:0007669"/>
    <property type="project" value="InterPro"/>
</dbReference>
<evidence type="ECO:0000256" key="4">
    <source>
        <dbReference type="ARBA" id="ARBA00023172"/>
    </source>
</evidence>
<dbReference type="SUPFAM" id="SSF53041">
    <property type="entry name" value="Resolvase-like"/>
    <property type="match status" value="1"/>
</dbReference>
<dbReference type="PANTHER" id="PTHR30461:SF2">
    <property type="entry name" value="SERINE RECOMBINASE PINE-RELATED"/>
    <property type="match status" value="1"/>
</dbReference>
<dbReference type="InterPro" id="IPR009057">
    <property type="entry name" value="Homeodomain-like_sf"/>
</dbReference>
<dbReference type="SUPFAM" id="SSF46689">
    <property type="entry name" value="Homeodomain-like"/>
    <property type="match status" value="1"/>
</dbReference>
<dbReference type="Gene3D" id="3.40.50.1390">
    <property type="entry name" value="Resolvase, N-terminal catalytic domain"/>
    <property type="match status" value="1"/>
</dbReference>
<evidence type="ECO:0000256" key="5">
    <source>
        <dbReference type="PIRSR" id="PIRSR606118-50"/>
    </source>
</evidence>
<dbReference type="Gene3D" id="1.10.10.60">
    <property type="entry name" value="Homeodomain-like"/>
    <property type="match status" value="1"/>
</dbReference>
<comment type="similarity">
    <text evidence="1">Belongs to the site-specific recombinase resolvase family.</text>
</comment>
<dbReference type="SMART" id="SM00857">
    <property type="entry name" value="Resolvase"/>
    <property type="match status" value="1"/>
</dbReference>
<dbReference type="PROSITE" id="PS51736">
    <property type="entry name" value="RECOMBINASES_3"/>
    <property type="match status" value="1"/>
</dbReference>
<keyword evidence="4" id="KW-0233">DNA recombination</keyword>
<dbReference type="PROSITE" id="PS00397">
    <property type="entry name" value="RECOMBINASES_1"/>
    <property type="match status" value="1"/>
</dbReference>
<evidence type="ECO:0000256" key="3">
    <source>
        <dbReference type="ARBA" id="ARBA00023125"/>
    </source>
</evidence>
<dbReference type="GO" id="GO:0003677">
    <property type="term" value="F:DNA binding"/>
    <property type="evidence" value="ECO:0007669"/>
    <property type="project" value="UniProtKB-KW"/>
</dbReference>
<protein>
    <submittedName>
        <fullName evidence="8">DNA-invertase hin</fullName>
    </submittedName>
</protein>
<dbReference type="InterPro" id="IPR006118">
    <property type="entry name" value="Recombinase_CS"/>
</dbReference>
<evidence type="ECO:0000259" key="7">
    <source>
        <dbReference type="PROSITE" id="PS51736"/>
    </source>
</evidence>
<gene>
    <name evidence="8" type="primary">hin_6</name>
    <name evidence="8" type="ORF">Fuma_06248</name>
</gene>
<dbReference type="Pfam" id="PF00239">
    <property type="entry name" value="Resolvase"/>
    <property type="match status" value="1"/>
</dbReference>
<proteinExistence type="inferred from homology"/>
<sequence>MRWGIYVRVSSTDQNTSAQERELRRWLDGNGVPADSVEWFVDKASGKDLHRPAFERLQRAVFNGEVDAIAVWKLDRLSRNLRDGINTLADWCDRGLRVVSVTQQIDFNGAVGKMLAAVLLGIAEMERESIRERQAAGIAAAKERGIYSGRKRGTLKAKPKRAKELRARGLSDAEIAIALGISRRTVQRYLHAN</sequence>
<evidence type="ECO:0000313" key="9">
    <source>
        <dbReference type="Proteomes" id="UP000187735"/>
    </source>
</evidence>
<name>A0A1P8WRC4_9PLAN</name>
<keyword evidence="3" id="KW-0238">DNA-binding</keyword>
<organism evidence="8 9">
    <name type="scientific">Fuerstiella marisgermanici</name>
    <dbReference type="NCBI Taxonomy" id="1891926"/>
    <lineage>
        <taxon>Bacteria</taxon>
        <taxon>Pseudomonadati</taxon>
        <taxon>Planctomycetota</taxon>
        <taxon>Planctomycetia</taxon>
        <taxon>Planctomycetales</taxon>
        <taxon>Planctomycetaceae</taxon>
        <taxon>Fuerstiella</taxon>
    </lineage>
</organism>
<dbReference type="Pfam" id="PF13384">
    <property type="entry name" value="HTH_23"/>
    <property type="match status" value="1"/>
</dbReference>
<dbReference type="GO" id="GO:0015074">
    <property type="term" value="P:DNA integration"/>
    <property type="evidence" value="ECO:0007669"/>
    <property type="project" value="UniProtKB-KW"/>
</dbReference>
<dbReference type="CDD" id="cd03768">
    <property type="entry name" value="SR_ResInv"/>
    <property type="match status" value="1"/>
</dbReference>
<evidence type="ECO:0000256" key="6">
    <source>
        <dbReference type="PROSITE-ProRule" id="PRU10137"/>
    </source>
</evidence>
<dbReference type="AlphaFoldDB" id="A0A1P8WRC4"/>
<dbReference type="InterPro" id="IPR036162">
    <property type="entry name" value="Resolvase-like_N_sf"/>
</dbReference>
<dbReference type="STRING" id="1891926.Fuma_06248"/>
<dbReference type="InterPro" id="IPR006119">
    <property type="entry name" value="Resolv_N"/>
</dbReference>
<keyword evidence="2" id="KW-0229">DNA integration</keyword>
<feature type="domain" description="Resolvase/invertase-type recombinase catalytic" evidence="7">
    <location>
        <begin position="2"/>
        <end position="145"/>
    </location>
</feature>
<evidence type="ECO:0000256" key="2">
    <source>
        <dbReference type="ARBA" id="ARBA00022908"/>
    </source>
</evidence>
<evidence type="ECO:0000313" key="8">
    <source>
        <dbReference type="EMBL" id="APZ96578.1"/>
    </source>
</evidence>